<name>A0AAD3H0G0_9STRA</name>
<proteinExistence type="predicted"/>
<gene>
    <name evidence="3" type="ORF">CTEN210_02195</name>
</gene>
<dbReference type="Pfam" id="PF07534">
    <property type="entry name" value="TLD"/>
    <property type="match status" value="1"/>
</dbReference>
<keyword evidence="4" id="KW-1185">Reference proteome</keyword>
<feature type="signal peptide" evidence="1">
    <location>
        <begin position="1"/>
        <end position="19"/>
    </location>
</feature>
<reference evidence="3 4" key="1">
    <citation type="journal article" date="2021" name="Sci. Rep.">
        <title>The genome of the diatom Chaetoceros tenuissimus carries an ancient integrated fragment of an extant virus.</title>
        <authorList>
            <person name="Hongo Y."/>
            <person name="Kimura K."/>
            <person name="Takaki Y."/>
            <person name="Yoshida Y."/>
            <person name="Baba S."/>
            <person name="Kobayashi G."/>
            <person name="Nagasaki K."/>
            <person name="Hano T."/>
            <person name="Tomaru Y."/>
        </authorList>
    </citation>
    <scope>NUCLEOTIDE SEQUENCE [LARGE SCALE GENOMIC DNA]</scope>
    <source>
        <strain evidence="3 4">NIES-3715</strain>
    </source>
</reference>
<evidence type="ECO:0000313" key="3">
    <source>
        <dbReference type="EMBL" id="GFH45721.1"/>
    </source>
</evidence>
<organism evidence="3 4">
    <name type="scientific">Chaetoceros tenuissimus</name>
    <dbReference type="NCBI Taxonomy" id="426638"/>
    <lineage>
        <taxon>Eukaryota</taxon>
        <taxon>Sar</taxon>
        <taxon>Stramenopiles</taxon>
        <taxon>Ochrophyta</taxon>
        <taxon>Bacillariophyta</taxon>
        <taxon>Coscinodiscophyceae</taxon>
        <taxon>Chaetocerotophycidae</taxon>
        <taxon>Chaetocerotales</taxon>
        <taxon>Chaetocerotaceae</taxon>
        <taxon>Chaetoceros</taxon>
    </lineage>
</organism>
<feature type="domain" description="TLDc" evidence="2">
    <location>
        <begin position="110"/>
        <end position="222"/>
    </location>
</feature>
<comment type="caution">
    <text evidence="3">The sequence shown here is derived from an EMBL/GenBank/DDBJ whole genome shotgun (WGS) entry which is preliminary data.</text>
</comment>
<dbReference type="AlphaFoldDB" id="A0AAD3H0G0"/>
<evidence type="ECO:0000259" key="2">
    <source>
        <dbReference type="Pfam" id="PF07534"/>
    </source>
</evidence>
<dbReference type="EMBL" id="BLLK01000022">
    <property type="protein sequence ID" value="GFH45721.1"/>
    <property type="molecule type" value="Genomic_DNA"/>
</dbReference>
<keyword evidence="1" id="KW-0732">Signal</keyword>
<evidence type="ECO:0000313" key="4">
    <source>
        <dbReference type="Proteomes" id="UP001054902"/>
    </source>
</evidence>
<evidence type="ECO:0000256" key="1">
    <source>
        <dbReference type="SAM" id="SignalP"/>
    </source>
</evidence>
<dbReference type="Proteomes" id="UP001054902">
    <property type="component" value="Unassembled WGS sequence"/>
</dbReference>
<sequence length="293" mass="32497">MKFATVLFGLLNFLPGYRNITCCVGFIIPHLSNSASIISKCQKNAIRNSEIVKSYGWLDNFLPAPIEQDDSKRRKEYPEQYSATYELNKKILPEDGGREEFAIARKLLKQTMLEERPLQIVYDTNQHDWDAASFHRCVDGKGAAIVMVTYKRDNVIKIVGGYNPKGWSSNGGARPSVAAFLFYEIDHEGDSHEKIFQKLQKVGGGGLACARDDPDYGISFGPDALVISLQEGREKMATSNLGPYYERGPDNISTLFAKGAQSASLESIQVLTGIYDEEEEIPYSGAVLDMTSG</sequence>
<protein>
    <recommendedName>
        <fullName evidence="2">TLDc domain-containing protein</fullName>
    </recommendedName>
</protein>
<dbReference type="InterPro" id="IPR006571">
    <property type="entry name" value="TLDc_dom"/>
</dbReference>
<accession>A0AAD3H0G0</accession>
<feature type="chain" id="PRO_5042267845" description="TLDc domain-containing protein" evidence="1">
    <location>
        <begin position="20"/>
        <end position="293"/>
    </location>
</feature>